<feature type="transmembrane region" description="Helical" evidence="1">
    <location>
        <begin position="163"/>
        <end position="181"/>
    </location>
</feature>
<keyword evidence="3" id="KW-1185">Reference proteome</keyword>
<proteinExistence type="predicted"/>
<keyword evidence="1" id="KW-1133">Transmembrane helix</keyword>
<evidence type="ECO:0000313" key="2">
    <source>
        <dbReference type="EMBL" id="MDT0348846.1"/>
    </source>
</evidence>
<feature type="transmembrane region" description="Helical" evidence="1">
    <location>
        <begin position="99"/>
        <end position="116"/>
    </location>
</feature>
<feature type="transmembrane region" description="Helical" evidence="1">
    <location>
        <begin position="231"/>
        <end position="249"/>
    </location>
</feature>
<evidence type="ECO:0000313" key="3">
    <source>
        <dbReference type="Proteomes" id="UP001183202"/>
    </source>
</evidence>
<sequence length="374" mass="40410">MSDVADTLAERARTLIQTWGTRGTAPRPLPPDLVRAVYQLWLVAFALKVLGASWDMSWHFKWLRDDLAPPHLLNSAGTAIVVALVIAHGWTGRAVDRPALRLQQVGLGIFLVAIPLDVVNHRINGLDLTAWSPTHALLYLGSALILAGVVRGWWLFGSGRARLPVLVVLWMLALECVWFPAQQQEYGVLAVAAWDRGSPEAEPILLQFAADQIGRPVDRAAVLHFALPTGAWVYPVWLLAAAGLVLVLARWMIGRPWAATAVAGGYVAYRCVTWALLDGIGFPGSAVPFVLLALGVAIDVAFRAPLPEWLRPLLGALLAGAAVTGTMVLQHEWLALPPIGPIGLVTGTLLLAALWIATVLGVRTQAFARWAHPH</sequence>
<feature type="transmembrane region" description="Helical" evidence="1">
    <location>
        <begin position="136"/>
        <end position="156"/>
    </location>
</feature>
<feature type="transmembrane region" description="Helical" evidence="1">
    <location>
        <begin position="282"/>
        <end position="302"/>
    </location>
</feature>
<feature type="transmembrane region" description="Helical" evidence="1">
    <location>
        <begin position="309"/>
        <end position="329"/>
    </location>
</feature>
<feature type="transmembrane region" description="Helical" evidence="1">
    <location>
        <begin position="68"/>
        <end position="87"/>
    </location>
</feature>
<name>A0ABU2N4J8_9PSEU</name>
<organism evidence="2 3">
    <name type="scientific">Pseudonocardia charpentierae</name>
    <dbReference type="NCBI Taxonomy" id="3075545"/>
    <lineage>
        <taxon>Bacteria</taxon>
        <taxon>Bacillati</taxon>
        <taxon>Actinomycetota</taxon>
        <taxon>Actinomycetes</taxon>
        <taxon>Pseudonocardiales</taxon>
        <taxon>Pseudonocardiaceae</taxon>
        <taxon>Pseudonocardia</taxon>
    </lineage>
</organism>
<keyword evidence="1" id="KW-0472">Membrane</keyword>
<evidence type="ECO:0000256" key="1">
    <source>
        <dbReference type="SAM" id="Phobius"/>
    </source>
</evidence>
<keyword evidence="1" id="KW-0812">Transmembrane</keyword>
<dbReference type="EMBL" id="JAVREJ010000002">
    <property type="protein sequence ID" value="MDT0348846.1"/>
    <property type="molecule type" value="Genomic_DNA"/>
</dbReference>
<accession>A0ABU2N4J8</accession>
<reference evidence="3" key="1">
    <citation type="submission" date="2023-07" db="EMBL/GenBank/DDBJ databases">
        <title>30 novel species of actinomycetes from the DSMZ collection.</title>
        <authorList>
            <person name="Nouioui I."/>
        </authorList>
    </citation>
    <scope>NUCLEOTIDE SEQUENCE [LARGE SCALE GENOMIC DNA]</scope>
    <source>
        <strain evidence="3">DSM 45834</strain>
    </source>
</reference>
<comment type="caution">
    <text evidence="2">The sequence shown here is derived from an EMBL/GenBank/DDBJ whole genome shotgun (WGS) entry which is preliminary data.</text>
</comment>
<protein>
    <submittedName>
        <fullName evidence="2">Uncharacterized protein</fullName>
    </submittedName>
</protein>
<dbReference type="Proteomes" id="UP001183202">
    <property type="component" value="Unassembled WGS sequence"/>
</dbReference>
<feature type="transmembrane region" description="Helical" evidence="1">
    <location>
        <begin position="256"/>
        <end position="276"/>
    </location>
</feature>
<dbReference type="RefSeq" id="WP_397469227.1">
    <property type="nucleotide sequence ID" value="NZ_JAVREJ010000002.1"/>
</dbReference>
<feature type="transmembrane region" description="Helical" evidence="1">
    <location>
        <begin position="341"/>
        <end position="362"/>
    </location>
</feature>
<gene>
    <name evidence="2" type="ORF">RM445_04835</name>
</gene>